<dbReference type="InterPro" id="IPR052789">
    <property type="entry name" value="SSUH2_homolog"/>
</dbReference>
<dbReference type="InterPro" id="IPR036410">
    <property type="entry name" value="HSP_DnaJ_Cys-rich_dom_sf"/>
</dbReference>
<dbReference type="RefSeq" id="XP_054832376.1">
    <property type="nucleotide sequence ID" value="XM_054976401.1"/>
</dbReference>
<evidence type="ECO:0000256" key="1">
    <source>
        <dbReference type="SAM" id="MobiDB-lite"/>
    </source>
</evidence>
<dbReference type="Gene3D" id="2.10.230.10">
    <property type="entry name" value="Heat shock protein DnaJ, cysteine-rich domain"/>
    <property type="match status" value="1"/>
</dbReference>
<dbReference type="InterPro" id="IPR001305">
    <property type="entry name" value="HSP_DnaJ_Cys-rich_dom"/>
</dbReference>
<feature type="region of interest" description="Disordered" evidence="1">
    <location>
        <begin position="482"/>
        <end position="510"/>
    </location>
</feature>
<name>A0AA97J7L6_EUBMA</name>
<feature type="region of interest" description="Disordered" evidence="1">
    <location>
        <begin position="1"/>
        <end position="45"/>
    </location>
</feature>
<dbReference type="SUPFAM" id="SSF57938">
    <property type="entry name" value="DnaJ/Hsp40 cysteine-rich domain"/>
    <property type="match status" value="2"/>
</dbReference>
<dbReference type="PANTHER" id="PTHR48465">
    <property type="entry name" value="PROTEIN SSUH2 HOMOLOG"/>
    <property type="match status" value="1"/>
</dbReference>
<sequence length="832" mass="93745">MALRVSSHQNFGTFNTMPTQGTSGSNYLPPPPYTVSDHGGQSRPVQQNWNISTISEGEAREAFLEYASSNCCYSSNPPKEMMFEDIQSFNTYRYRLETFTESRFFEWKSKPFKEISFATGTFSVPVTDVTALLPWDIPVTIPKMFINDTKEIMIPSTSSVKECSVCKSSGKIACESCDGRLREQCHWCNGTGLFIHDTCRHCSGTGLSATTCRACSGHGKINCNRCSGHGLLLMYNALVVKWENNISEHVSYQRKDFPAKRFQEVTGQKLFVDEQDMVYPIINFPDSSINNSSRNAIEKHRAQFVSTSRIIRQKQTIEQILLTRVEYTWHDKSHSFYVYGNEHKVYTEDYPQTCCFSSVAMLLMTLCNEELSLRTQLPASTHKLRKLSEPYGAILITNLPAEQHAAILQGLCVHFPQTYQGLLGSRNLLSLSFHCLPQAKTAMEKESLLGDKSCVRYGSDHLSTRIAQGASDPCSAYEGASAPPFEMLDNSSTDEKKRLNDTGDKPGPAVQLTHEEHEEFGPHHRDLHTLSVSEQDVKEALLQYVSSKHFYRTAPAKHMKVQNIKSLNTYRYRLESFTETRETYLASELYDGGFIDSRAVAPPPAPWEIVVDPPPLFTDCEMHIPVPHTYSVESCPNCKGRGATVCLSCGGTGKKTCCFCNGSGFNFQEDSNICSSCAGSGMVRCFKCHSNGWLKCYRCNGSGVLLFHTELTITWKNNVSEHVVDRNSGFPIYHLQKVTGKEIFMDEHSLVYPIVNFPEPSIDEGSRACIEQHRIQCESESRILRQKQTVEMVPVTKVEYEWKGKLRSFYVLGNEKKVYAKDYPGKCCCSVM</sequence>
<keyword evidence="2" id="KW-1185">Reference proteome</keyword>
<evidence type="ECO:0000313" key="3">
    <source>
        <dbReference type="RefSeq" id="XP_054832376.1"/>
    </source>
</evidence>
<dbReference type="GeneID" id="129327648"/>
<dbReference type="Proteomes" id="UP001190640">
    <property type="component" value="Chromosome 4"/>
</dbReference>
<organism evidence="2 3">
    <name type="scientific">Eublepharis macularius</name>
    <name type="common">Leopard gecko</name>
    <name type="synonym">Cyrtodactylus macularius</name>
    <dbReference type="NCBI Taxonomy" id="481883"/>
    <lineage>
        <taxon>Eukaryota</taxon>
        <taxon>Metazoa</taxon>
        <taxon>Chordata</taxon>
        <taxon>Craniata</taxon>
        <taxon>Vertebrata</taxon>
        <taxon>Euteleostomi</taxon>
        <taxon>Lepidosauria</taxon>
        <taxon>Squamata</taxon>
        <taxon>Bifurcata</taxon>
        <taxon>Gekkota</taxon>
        <taxon>Eublepharidae</taxon>
        <taxon>Eublepharinae</taxon>
        <taxon>Eublepharis</taxon>
    </lineage>
</organism>
<reference evidence="3" key="1">
    <citation type="submission" date="2025-08" db="UniProtKB">
        <authorList>
            <consortium name="RefSeq"/>
        </authorList>
    </citation>
    <scope>IDENTIFICATION</scope>
    <source>
        <tissue evidence="3">Blood</tissue>
    </source>
</reference>
<protein>
    <submittedName>
        <fullName evidence="3">Uncharacterized protein LOC129327648</fullName>
    </submittedName>
</protein>
<feature type="compositionally biased region" description="Basic and acidic residues" evidence="1">
    <location>
        <begin position="493"/>
        <end position="504"/>
    </location>
</feature>
<evidence type="ECO:0000313" key="2">
    <source>
        <dbReference type="Proteomes" id="UP001190640"/>
    </source>
</evidence>
<feature type="compositionally biased region" description="Polar residues" evidence="1">
    <location>
        <begin position="1"/>
        <end position="26"/>
    </location>
</feature>
<gene>
    <name evidence="3" type="primary">LOC129327648</name>
</gene>
<proteinExistence type="predicted"/>
<dbReference type="AlphaFoldDB" id="A0AA97J7L6"/>
<dbReference type="PANTHER" id="PTHR48465:SF1">
    <property type="entry name" value="PROTEIN SSUH2 HOMOLOG"/>
    <property type="match status" value="1"/>
</dbReference>
<accession>A0AA97J7L6</accession>
<dbReference type="KEGG" id="emc:129327648"/>
<dbReference type="CDD" id="cd10719">
    <property type="entry name" value="DnaJ_zf"/>
    <property type="match status" value="1"/>
</dbReference>
<dbReference type="GO" id="GO:0031072">
    <property type="term" value="F:heat shock protein binding"/>
    <property type="evidence" value="ECO:0007669"/>
    <property type="project" value="InterPro"/>
</dbReference>
<dbReference type="GO" id="GO:0051082">
    <property type="term" value="F:unfolded protein binding"/>
    <property type="evidence" value="ECO:0007669"/>
    <property type="project" value="InterPro"/>
</dbReference>